<evidence type="ECO:0000313" key="2">
    <source>
        <dbReference type="EMBL" id="KAB1659449.1"/>
    </source>
</evidence>
<feature type="region of interest" description="Disordered" evidence="1">
    <location>
        <begin position="64"/>
        <end position="87"/>
    </location>
</feature>
<dbReference type="EMBL" id="WBJZ01000006">
    <property type="protein sequence ID" value="KAB1659449.1"/>
    <property type="molecule type" value="Genomic_DNA"/>
</dbReference>
<comment type="caution">
    <text evidence="2">The sequence shown here is derived from an EMBL/GenBank/DDBJ whole genome shotgun (WGS) entry which is preliminary data.</text>
</comment>
<protein>
    <submittedName>
        <fullName evidence="2">Uncharacterized protein</fullName>
    </submittedName>
</protein>
<sequence length="87" mass="9435">MTAQASPRQNAVSWSARRVGGSRRHELRPQRTIGVHLARALAWCGRQASWIGREPAEFAAYASTPVPWDDAPDPAATRTATDATSAH</sequence>
<evidence type="ECO:0000313" key="3">
    <source>
        <dbReference type="Proteomes" id="UP000467240"/>
    </source>
</evidence>
<feature type="compositionally biased region" description="Polar residues" evidence="1">
    <location>
        <begin position="1"/>
        <end position="13"/>
    </location>
</feature>
<keyword evidence="3" id="KW-1185">Reference proteome</keyword>
<evidence type="ECO:0000256" key="1">
    <source>
        <dbReference type="SAM" id="MobiDB-lite"/>
    </source>
</evidence>
<reference evidence="2 3" key="1">
    <citation type="submission" date="2019-09" db="EMBL/GenBank/DDBJ databases">
        <title>Phylogeny of genus Pseudoclavibacter and closely related genus.</title>
        <authorList>
            <person name="Li Y."/>
        </authorList>
    </citation>
    <scope>NUCLEOTIDE SEQUENCE [LARGE SCALE GENOMIC DNA]</scope>
    <source>
        <strain evidence="2 3">DSM 23821</strain>
    </source>
</reference>
<dbReference type="Proteomes" id="UP000467240">
    <property type="component" value="Unassembled WGS sequence"/>
</dbReference>
<accession>A0A7J5BYM6</accession>
<feature type="region of interest" description="Disordered" evidence="1">
    <location>
        <begin position="1"/>
        <end position="27"/>
    </location>
</feature>
<dbReference type="RefSeq" id="WP_158039949.1">
    <property type="nucleotide sequence ID" value="NZ_JACCFV010000001.1"/>
</dbReference>
<dbReference type="AlphaFoldDB" id="A0A7J5BYM6"/>
<name>A0A7J5BYM6_9MICO</name>
<gene>
    <name evidence="2" type="ORF">F8O01_05845</name>
</gene>
<organism evidence="2 3">
    <name type="scientific">Pseudoclavibacter chungangensis</name>
    <dbReference type="NCBI Taxonomy" id="587635"/>
    <lineage>
        <taxon>Bacteria</taxon>
        <taxon>Bacillati</taxon>
        <taxon>Actinomycetota</taxon>
        <taxon>Actinomycetes</taxon>
        <taxon>Micrococcales</taxon>
        <taxon>Microbacteriaceae</taxon>
        <taxon>Pseudoclavibacter</taxon>
    </lineage>
</organism>
<proteinExistence type="predicted"/>